<protein>
    <submittedName>
        <fullName evidence="9">DNA ligase (ATP)</fullName>
        <ecNumber evidence="9">6.5.1.1</ecNumber>
    </submittedName>
</protein>
<name>D1B3Z1_SULD5</name>
<evidence type="ECO:0000256" key="1">
    <source>
        <dbReference type="ARBA" id="ARBA00001968"/>
    </source>
</evidence>
<dbReference type="InterPro" id="IPR050326">
    <property type="entry name" value="NAD_dep_DNA_ligaseB"/>
</dbReference>
<keyword evidence="10" id="KW-1185">Reference proteome</keyword>
<dbReference type="eggNOG" id="COG1793">
    <property type="taxonomic scope" value="Bacteria"/>
</dbReference>
<dbReference type="CDD" id="cd08041">
    <property type="entry name" value="OBF_kDNA_ligase_like"/>
    <property type="match status" value="1"/>
</dbReference>
<proteinExistence type="predicted"/>
<comment type="cofactor">
    <cofactor evidence="1">
        <name>a divalent metal cation</name>
        <dbReference type="ChEBI" id="CHEBI:60240"/>
    </cofactor>
</comment>
<dbReference type="KEGG" id="sdl:Sdel_1796"/>
<dbReference type="SUPFAM" id="SSF50249">
    <property type="entry name" value="Nucleic acid-binding proteins"/>
    <property type="match status" value="1"/>
</dbReference>
<evidence type="ECO:0000259" key="7">
    <source>
        <dbReference type="Pfam" id="PF01068"/>
    </source>
</evidence>
<keyword evidence="5" id="KW-0234">DNA repair</keyword>
<evidence type="ECO:0000256" key="2">
    <source>
        <dbReference type="ARBA" id="ARBA00022598"/>
    </source>
</evidence>
<evidence type="ECO:0000256" key="6">
    <source>
        <dbReference type="ARBA" id="ARBA00034003"/>
    </source>
</evidence>
<dbReference type="GO" id="GO:0006260">
    <property type="term" value="P:DNA replication"/>
    <property type="evidence" value="ECO:0007669"/>
    <property type="project" value="UniProtKB-KW"/>
</dbReference>
<dbReference type="Gene3D" id="2.40.50.140">
    <property type="entry name" value="Nucleic acid-binding proteins"/>
    <property type="match status" value="1"/>
</dbReference>
<dbReference type="Proteomes" id="UP000002222">
    <property type="component" value="Chromosome"/>
</dbReference>
<dbReference type="Gene3D" id="3.30.470.30">
    <property type="entry name" value="DNA ligase/mRNA capping enzyme"/>
    <property type="match status" value="1"/>
</dbReference>
<evidence type="ECO:0000256" key="3">
    <source>
        <dbReference type="ARBA" id="ARBA00022705"/>
    </source>
</evidence>
<evidence type="ECO:0000259" key="8">
    <source>
        <dbReference type="Pfam" id="PF14743"/>
    </source>
</evidence>
<dbReference type="GO" id="GO:0003910">
    <property type="term" value="F:DNA ligase (ATP) activity"/>
    <property type="evidence" value="ECO:0007669"/>
    <property type="project" value="UniProtKB-EC"/>
</dbReference>
<dbReference type="PANTHER" id="PTHR47810">
    <property type="entry name" value="DNA LIGASE"/>
    <property type="match status" value="1"/>
</dbReference>
<sequence length="271" mass="31251">MRFVWLCFVLTSLVWGAKPELLLLETYKDQTISGWLMSEKMDGVRAYWDGEKLISRGGTFFAAPLWFTKDFPPFAVDGELWSRRDDFEHIQSIVMQKEAHEGWRELAFYAFDVPKERGGLTKRLAKLDYYLSSHSVDYLKIAPQFTCKDENELQRFLHEVEKAGGEGVVIRHPNMPYVATRDAYSLKVKTFHDAECRVLSHHKGEGKYKDVLGSLTCKNDVGVVFKIGSGFSDTQRHNPPAIGARITYKYKELTKNGKPRFPVFVRIREDL</sequence>
<keyword evidence="4" id="KW-0227">DNA damage</keyword>
<dbReference type="GO" id="GO:0005524">
    <property type="term" value="F:ATP binding"/>
    <property type="evidence" value="ECO:0007669"/>
    <property type="project" value="InterPro"/>
</dbReference>
<dbReference type="EMBL" id="CP001816">
    <property type="protein sequence ID" value="ACZ12811.1"/>
    <property type="molecule type" value="Genomic_DNA"/>
</dbReference>
<dbReference type="GO" id="GO:0006310">
    <property type="term" value="P:DNA recombination"/>
    <property type="evidence" value="ECO:0007669"/>
    <property type="project" value="InterPro"/>
</dbReference>
<dbReference type="Pfam" id="PF14743">
    <property type="entry name" value="DNA_ligase_OB_2"/>
    <property type="match status" value="1"/>
</dbReference>
<dbReference type="STRING" id="525898.Sdel_1796"/>
<reference evidence="9 10" key="2">
    <citation type="journal article" date="2010" name="Stand. Genomic Sci.">
        <title>Complete genome sequence of Sulfurospirillum deleyianum type strain (5175).</title>
        <authorList>
            <person name="Sikorski J."/>
            <person name="Lapidus A."/>
            <person name="Copeland A."/>
            <person name="Glavina Del Rio T."/>
            <person name="Nolan M."/>
            <person name="Lucas S."/>
            <person name="Chen F."/>
            <person name="Tice H."/>
            <person name="Cheng J.F."/>
            <person name="Saunders E."/>
            <person name="Bruce D."/>
            <person name="Goodwin L."/>
            <person name="Pitluck S."/>
            <person name="Ovchinnikova G."/>
            <person name="Pati A."/>
            <person name="Ivanova N."/>
            <person name="Mavromatis K."/>
            <person name="Chen A."/>
            <person name="Palaniappan K."/>
            <person name="Chain P."/>
            <person name="Land M."/>
            <person name="Hauser L."/>
            <person name="Chang Y.J."/>
            <person name="Jeffries C.D."/>
            <person name="Brettin T."/>
            <person name="Detter J.C."/>
            <person name="Han C."/>
            <person name="Rohde M."/>
            <person name="Lang E."/>
            <person name="Spring S."/>
            <person name="Goker M."/>
            <person name="Bristow J."/>
            <person name="Eisen J.A."/>
            <person name="Markowitz V."/>
            <person name="Hugenholtz P."/>
            <person name="Kyrpides N.C."/>
            <person name="Klenk H.P."/>
        </authorList>
    </citation>
    <scope>NUCLEOTIDE SEQUENCE [LARGE SCALE GENOMIC DNA]</scope>
    <source>
        <strain evidence="10">ATCC 51133 / DSM 6946 / 5175</strain>
    </source>
</reference>
<dbReference type="SUPFAM" id="SSF56091">
    <property type="entry name" value="DNA ligase/mRNA capping enzyme, catalytic domain"/>
    <property type="match status" value="1"/>
</dbReference>
<feature type="domain" description="ATP-dependent DNA ligase family profile" evidence="7">
    <location>
        <begin position="72"/>
        <end position="189"/>
    </location>
</feature>
<dbReference type="NCBIfam" id="NF006592">
    <property type="entry name" value="PRK09125.1"/>
    <property type="match status" value="1"/>
</dbReference>
<accession>D1B3Z1</accession>
<evidence type="ECO:0000256" key="5">
    <source>
        <dbReference type="ARBA" id="ARBA00023204"/>
    </source>
</evidence>
<dbReference type="Pfam" id="PF01068">
    <property type="entry name" value="DNA_ligase_A_M"/>
    <property type="match status" value="1"/>
</dbReference>
<dbReference type="Gene3D" id="3.30.1490.70">
    <property type="match status" value="1"/>
</dbReference>
<dbReference type="OrthoDB" id="9767858at2"/>
<organism evidence="9 10">
    <name type="scientific">Sulfurospirillum deleyianum (strain ATCC 51133 / DSM 6946 / 5175)</name>
    <dbReference type="NCBI Taxonomy" id="525898"/>
    <lineage>
        <taxon>Bacteria</taxon>
        <taxon>Pseudomonadati</taxon>
        <taxon>Campylobacterota</taxon>
        <taxon>Epsilonproteobacteria</taxon>
        <taxon>Campylobacterales</taxon>
        <taxon>Sulfurospirillaceae</taxon>
        <taxon>Sulfurospirillum</taxon>
    </lineage>
</organism>
<keyword evidence="3" id="KW-0235">DNA replication</keyword>
<dbReference type="InterPro" id="IPR012310">
    <property type="entry name" value="DNA_ligase_ATP-dep_cent"/>
</dbReference>
<evidence type="ECO:0000313" key="10">
    <source>
        <dbReference type="Proteomes" id="UP000002222"/>
    </source>
</evidence>
<keyword evidence="2 9" id="KW-0436">Ligase</keyword>
<dbReference type="AlphaFoldDB" id="D1B3Z1"/>
<dbReference type="CDD" id="cd07896">
    <property type="entry name" value="Adenylation_kDNA_ligase_like"/>
    <property type="match status" value="1"/>
</dbReference>
<comment type="catalytic activity">
    <reaction evidence="6">
        <text>ATP + (deoxyribonucleotide)n-3'-hydroxyl + 5'-phospho-(deoxyribonucleotide)m = (deoxyribonucleotide)n+m + AMP + diphosphate.</text>
        <dbReference type="EC" id="6.5.1.1"/>
    </reaction>
</comment>
<dbReference type="InterPro" id="IPR012340">
    <property type="entry name" value="NA-bd_OB-fold"/>
</dbReference>
<gene>
    <name evidence="9" type="ordered locus">Sdel_1796</name>
</gene>
<evidence type="ECO:0000313" key="9">
    <source>
        <dbReference type="EMBL" id="ACZ12811.1"/>
    </source>
</evidence>
<dbReference type="GO" id="GO:0006281">
    <property type="term" value="P:DNA repair"/>
    <property type="evidence" value="ECO:0007669"/>
    <property type="project" value="UniProtKB-KW"/>
</dbReference>
<reference evidence="10" key="1">
    <citation type="submission" date="2009-11" db="EMBL/GenBank/DDBJ databases">
        <title>The complete genome of Sulfurospirillum deleyianum DSM 6946.</title>
        <authorList>
            <consortium name="US DOE Joint Genome Institute (JGI-PGF)"/>
            <person name="Lucas S."/>
            <person name="Copeland A."/>
            <person name="Lapidus A."/>
            <person name="Glavina del Rio T."/>
            <person name="Dalin E."/>
            <person name="Tice H."/>
            <person name="Bruce D."/>
            <person name="Goodwin L."/>
            <person name="Pitluck S."/>
            <person name="Kyrpides N."/>
            <person name="Mavromatis K."/>
            <person name="Ivanova N."/>
            <person name="Ovchinnikova G."/>
            <person name="Munk A.C."/>
            <person name="Lu M."/>
            <person name="Brettin T."/>
            <person name="Detter J.C."/>
            <person name="Han C."/>
            <person name="Tapia R."/>
            <person name="Larimer F."/>
            <person name="Land M."/>
            <person name="Hauser L."/>
            <person name="Markowitz V."/>
            <person name="Cheng J.F."/>
            <person name="Hugenholtz P."/>
            <person name="Woyke T."/>
            <person name="Wu D."/>
            <person name="Aumann P."/>
            <person name="Schneider S."/>
            <person name="Lang E."/>
            <person name="Spring S."/>
            <person name="Klenk H.P."/>
            <person name="Eisen J.A."/>
        </authorList>
    </citation>
    <scope>NUCLEOTIDE SEQUENCE [LARGE SCALE GENOMIC DNA]</scope>
    <source>
        <strain evidence="10">ATCC 51133 / DSM 6946 / 5175</strain>
    </source>
</reference>
<dbReference type="PANTHER" id="PTHR47810:SF1">
    <property type="entry name" value="DNA LIGASE B"/>
    <property type="match status" value="1"/>
</dbReference>
<dbReference type="InterPro" id="IPR029319">
    <property type="entry name" value="DNA_ligase_OB"/>
</dbReference>
<dbReference type="RefSeq" id="WP_012857561.1">
    <property type="nucleotide sequence ID" value="NC_013512.1"/>
</dbReference>
<evidence type="ECO:0000256" key="4">
    <source>
        <dbReference type="ARBA" id="ARBA00022763"/>
    </source>
</evidence>
<dbReference type="EC" id="6.5.1.1" evidence="9"/>
<feature type="domain" description="DNA ligase OB-like" evidence="8">
    <location>
        <begin position="203"/>
        <end position="268"/>
    </location>
</feature>
<dbReference type="HOGENOM" id="CLU_021047_0_0_7"/>